<dbReference type="Proteomes" id="UP000295560">
    <property type="component" value="Unassembled WGS sequence"/>
</dbReference>
<keyword evidence="4 7" id="KW-0812">Transmembrane</keyword>
<evidence type="ECO:0000256" key="7">
    <source>
        <dbReference type="RuleBase" id="RU366058"/>
    </source>
</evidence>
<evidence type="ECO:0000313" key="9">
    <source>
        <dbReference type="EMBL" id="TCK22583.1"/>
    </source>
</evidence>
<evidence type="ECO:0000256" key="6">
    <source>
        <dbReference type="ARBA" id="ARBA00023136"/>
    </source>
</evidence>
<name>A0A4R1HNB7_PSEEN</name>
<sequence length="233" mass="23562">MSRAWWIRPAVLVLIVLAGTALLVATGVPSVEEIRAWTAAAGWAAPVVFALLYAAFTLVPAPATVLSIAAGVLFGLPVGLAAAMCGATLGAVVAFGLSRGLGRAAVARIPSERLAWLDGTFSRGGLTAVIGVRLVPVIPFPALNYACGLTGIGLRPYVLGTVVGIVPSATTYTTIGAYGADPGSVPFLLAVGGVAVLVLGGFVVSRRRRRAAAAVPGVPATALDDTRPLDVVR</sequence>
<evidence type="ECO:0000256" key="1">
    <source>
        <dbReference type="ARBA" id="ARBA00004651"/>
    </source>
</evidence>
<comment type="similarity">
    <text evidence="2 7">Belongs to the TVP38/TMEM64 family.</text>
</comment>
<evidence type="ECO:0000256" key="4">
    <source>
        <dbReference type="ARBA" id="ARBA00022692"/>
    </source>
</evidence>
<reference evidence="9 10" key="1">
    <citation type="submission" date="2019-03" db="EMBL/GenBank/DDBJ databases">
        <title>Sequencing the genomes of 1000 actinobacteria strains.</title>
        <authorList>
            <person name="Klenk H.-P."/>
        </authorList>
    </citation>
    <scope>NUCLEOTIDE SEQUENCE [LARGE SCALE GENOMIC DNA]</scope>
    <source>
        <strain evidence="9 10">DSM 44969</strain>
    </source>
</reference>
<dbReference type="GO" id="GO:0005886">
    <property type="term" value="C:plasma membrane"/>
    <property type="evidence" value="ECO:0007669"/>
    <property type="project" value="UniProtKB-SubCell"/>
</dbReference>
<keyword evidence="6 7" id="KW-0472">Membrane</keyword>
<keyword evidence="10" id="KW-1185">Reference proteome</keyword>
<evidence type="ECO:0000256" key="3">
    <source>
        <dbReference type="ARBA" id="ARBA00022475"/>
    </source>
</evidence>
<protein>
    <recommendedName>
        <fullName evidence="7">TVP38/TMEM64 family membrane protein</fullName>
    </recommendedName>
</protein>
<dbReference type="AlphaFoldDB" id="A0A4R1HNB7"/>
<accession>A0A4R1HNB7</accession>
<gene>
    <name evidence="9" type="ORF">EV378_6590</name>
</gene>
<dbReference type="PANTHER" id="PTHR12677:SF59">
    <property type="entry name" value="GOLGI APPARATUS MEMBRANE PROTEIN TVP38-RELATED"/>
    <property type="match status" value="1"/>
</dbReference>
<feature type="transmembrane region" description="Helical" evidence="7">
    <location>
        <begin position="71"/>
        <end position="97"/>
    </location>
</feature>
<evidence type="ECO:0000256" key="5">
    <source>
        <dbReference type="ARBA" id="ARBA00022989"/>
    </source>
</evidence>
<keyword evidence="5 7" id="KW-1133">Transmembrane helix</keyword>
<feature type="transmembrane region" description="Helical" evidence="7">
    <location>
        <begin position="40"/>
        <end position="59"/>
    </location>
</feature>
<dbReference type="PANTHER" id="PTHR12677">
    <property type="entry name" value="GOLGI APPARATUS MEMBRANE PROTEIN TVP38-RELATED"/>
    <property type="match status" value="1"/>
</dbReference>
<keyword evidence="3 7" id="KW-1003">Cell membrane</keyword>
<dbReference type="RefSeq" id="WP_165922593.1">
    <property type="nucleotide sequence ID" value="NZ_SMFZ01000002.1"/>
</dbReference>
<feature type="transmembrane region" description="Helical" evidence="7">
    <location>
        <begin position="157"/>
        <end position="179"/>
    </location>
</feature>
<feature type="transmembrane region" description="Helical" evidence="7">
    <location>
        <begin position="126"/>
        <end position="145"/>
    </location>
</feature>
<evidence type="ECO:0000256" key="2">
    <source>
        <dbReference type="ARBA" id="ARBA00008640"/>
    </source>
</evidence>
<comment type="subcellular location">
    <subcellularLocation>
        <location evidence="1 7">Cell membrane</location>
        <topology evidence="1 7">Multi-pass membrane protein</topology>
    </subcellularLocation>
</comment>
<dbReference type="EMBL" id="SMFZ01000002">
    <property type="protein sequence ID" value="TCK22583.1"/>
    <property type="molecule type" value="Genomic_DNA"/>
</dbReference>
<evidence type="ECO:0000313" key="10">
    <source>
        <dbReference type="Proteomes" id="UP000295560"/>
    </source>
</evidence>
<feature type="transmembrane region" description="Helical" evidence="7">
    <location>
        <begin position="185"/>
        <end position="204"/>
    </location>
</feature>
<feature type="domain" description="VTT" evidence="8">
    <location>
        <begin position="62"/>
        <end position="177"/>
    </location>
</feature>
<proteinExistence type="inferred from homology"/>
<dbReference type="InterPro" id="IPR032816">
    <property type="entry name" value="VTT_dom"/>
</dbReference>
<evidence type="ECO:0000259" key="8">
    <source>
        <dbReference type="Pfam" id="PF09335"/>
    </source>
</evidence>
<organism evidence="9 10">
    <name type="scientific">Pseudonocardia endophytica</name>
    <dbReference type="NCBI Taxonomy" id="401976"/>
    <lineage>
        <taxon>Bacteria</taxon>
        <taxon>Bacillati</taxon>
        <taxon>Actinomycetota</taxon>
        <taxon>Actinomycetes</taxon>
        <taxon>Pseudonocardiales</taxon>
        <taxon>Pseudonocardiaceae</taxon>
        <taxon>Pseudonocardia</taxon>
    </lineage>
</organism>
<comment type="caution">
    <text evidence="9">The sequence shown here is derived from an EMBL/GenBank/DDBJ whole genome shotgun (WGS) entry which is preliminary data.</text>
</comment>
<dbReference type="InterPro" id="IPR015414">
    <property type="entry name" value="TMEM64"/>
</dbReference>
<dbReference type="Pfam" id="PF09335">
    <property type="entry name" value="VTT_dom"/>
    <property type="match status" value="1"/>
</dbReference>